<proteinExistence type="predicted"/>
<dbReference type="AlphaFoldDB" id="A0AAN7T4M3"/>
<dbReference type="InterPro" id="IPR001810">
    <property type="entry name" value="F-box_dom"/>
</dbReference>
<feature type="compositionally biased region" description="Acidic residues" evidence="1">
    <location>
        <begin position="721"/>
        <end position="742"/>
    </location>
</feature>
<name>A0AAN7T4M3_9EURO</name>
<feature type="region of interest" description="Disordered" evidence="1">
    <location>
        <begin position="713"/>
        <end position="743"/>
    </location>
</feature>
<sequence>MSTMDLGHTLSLLDLSDEILLLIVSQLDRHDDVLQARLACRKIKDLCETYMYRNVMLTLPEEVTEKWSTKLQTMPPSILLTKHLTILNQNRKPGGFFYDNTIARPNSYRIFRWNLLEEAAHDSNKEFAQAAFFNGVKFFWHIRLPQDQLVSFIWRHATTLSLQMVQDILLKHAKSLERMEVSMISPPMAPTVSEFAAAITKKSFPKFRALTYNGLSHTEPIELNNPEAGGRFRMIRPLFRKVYNTLKELTLSQDHCISQVGKTPLINGREYPNDFLCTLNELYTHPKHDPCDSSRPAVCLNVEKLELGGFNIASLFDVPTNITASPRVRVSLSHLRRLILNDCHNSEALLREMTSRYKEINLTEFGFRYTEAEGDMDGETIPKELSAALAVFLQSFQGLEILSLLWHSEVPIDRIATAISRAAMHHVATLEVYTLALRQSRENNEDGPYLRFSTELYAPVSWVSTLSASEKPKLREFSMVLPKELSTGGYLCLRSLSQFDELRTVHIRNFPPIQQFPETFPPRTRDGFWRDSRGAVTMEAISAGAIFAEHIALPYYGLLHDNAHHGAEASSKDFAASLQSISDHWGLQKLADQHALRRDQMLLSGARVRPLFRTSVPIGDITPRILEQRAETDYHFADIMRRVKAQSASIEENMYYQEYVVRIRTVLGYDKPSDDDKPKLRLLVVGEWRYRDQMNLTGPRTWDPEAWSLSESTRSRVTEASVDEDDDDEDDLGDLDDSEDEMDNLRRERRAPLRLRSGFKKEFDVCLLPIFFKVDWHAEKDKKDKKWRWKAKLTVLEQSTLEGYTTLGDVKGLDFAWQN</sequence>
<dbReference type="EMBL" id="JAVRRJ010000002">
    <property type="protein sequence ID" value="KAK5088114.1"/>
    <property type="molecule type" value="Genomic_DNA"/>
</dbReference>
<keyword evidence="4" id="KW-1185">Reference proteome</keyword>
<protein>
    <recommendedName>
        <fullName evidence="2">F-box domain-containing protein</fullName>
    </recommendedName>
</protein>
<organism evidence="3 4">
    <name type="scientific">Lithohypha guttulata</name>
    <dbReference type="NCBI Taxonomy" id="1690604"/>
    <lineage>
        <taxon>Eukaryota</taxon>
        <taxon>Fungi</taxon>
        <taxon>Dikarya</taxon>
        <taxon>Ascomycota</taxon>
        <taxon>Pezizomycotina</taxon>
        <taxon>Eurotiomycetes</taxon>
        <taxon>Chaetothyriomycetidae</taxon>
        <taxon>Chaetothyriales</taxon>
        <taxon>Trichomeriaceae</taxon>
        <taxon>Lithohypha</taxon>
    </lineage>
</organism>
<feature type="domain" description="F-box" evidence="2">
    <location>
        <begin position="9"/>
        <end position="55"/>
    </location>
</feature>
<dbReference type="PROSITE" id="PS50181">
    <property type="entry name" value="FBOX"/>
    <property type="match status" value="1"/>
</dbReference>
<evidence type="ECO:0000256" key="1">
    <source>
        <dbReference type="SAM" id="MobiDB-lite"/>
    </source>
</evidence>
<accession>A0AAN7T4M3</accession>
<evidence type="ECO:0000259" key="2">
    <source>
        <dbReference type="PROSITE" id="PS50181"/>
    </source>
</evidence>
<evidence type="ECO:0000313" key="4">
    <source>
        <dbReference type="Proteomes" id="UP001309876"/>
    </source>
</evidence>
<gene>
    <name evidence="3" type="ORF">LTR05_002331</name>
</gene>
<reference evidence="3 4" key="1">
    <citation type="submission" date="2023-08" db="EMBL/GenBank/DDBJ databases">
        <title>Black Yeasts Isolated from many extreme environments.</title>
        <authorList>
            <person name="Coleine C."/>
            <person name="Stajich J.E."/>
            <person name="Selbmann L."/>
        </authorList>
    </citation>
    <scope>NUCLEOTIDE SEQUENCE [LARGE SCALE GENOMIC DNA]</scope>
    <source>
        <strain evidence="3 4">CCFEE 5910</strain>
    </source>
</reference>
<evidence type="ECO:0000313" key="3">
    <source>
        <dbReference type="EMBL" id="KAK5088114.1"/>
    </source>
</evidence>
<dbReference type="Pfam" id="PF00646">
    <property type="entry name" value="F-box"/>
    <property type="match status" value="1"/>
</dbReference>
<comment type="caution">
    <text evidence="3">The sequence shown here is derived from an EMBL/GenBank/DDBJ whole genome shotgun (WGS) entry which is preliminary data.</text>
</comment>
<dbReference type="Proteomes" id="UP001309876">
    <property type="component" value="Unassembled WGS sequence"/>
</dbReference>